<gene>
    <name evidence="6" type="ordered locus">Cycma_1728</name>
</gene>
<dbReference type="STRING" id="880070.Cycma_1728"/>
<feature type="transmembrane region" description="Helical" evidence="5">
    <location>
        <begin position="133"/>
        <end position="149"/>
    </location>
</feature>
<protein>
    <submittedName>
        <fullName evidence="6">Isoprenylcysteine carboxyl methyltransferase</fullName>
    </submittedName>
</protein>
<evidence type="ECO:0000256" key="5">
    <source>
        <dbReference type="SAM" id="Phobius"/>
    </source>
</evidence>
<dbReference type="eggNOG" id="COG2020">
    <property type="taxonomic scope" value="Bacteria"/>
</dbReference>
<evidence type="ECO:0000313" key="6">
    <source>
        <dbReference type="EMBL" id="AEL25482.1"/>
    </source>
</evidence>
<keyword evidence="6" id="KW-0808">Transferase</keyword>
<dbReference type="PANTHER" id="PTHR12714:SF9">
    <property type="entry name" value="PROTEIN-S-ISOPRENYLCYSTEINE O-METHYLTRANSFERASE"/>
    <property type="match status" value="1"/>
</dbReference>
<dbReference type="GO" id="GO:0008168">
    <property type="term" value="F:methyltransferase activity"/>
    <property type="evidence" value="ECO:0007669"/>
    <property type="project" value="UniProtKB-KW"/>
</dbReference>
<evidence type="ECO:0000256" key="3">
    <source>
        <dbReference type="ARBA" id="ARBA00022989"/>
    </source>
</evidence>
<evidence type="ECO:0000256" key="4">
    <source>
        <dbReference type="ARBA" id="ARBA00023136"/>
    </source>
</evidence>
<keyword evidence="4 5" id="KW-0472">Membrane</keyword>
<keyword evidence="2 5" id="KW-0812">Transmembrane</keyword>
<accession>G0IUU0</accession>
<organism evidence="6 7">
    <name type="scientific">Cyclobacterium marinum (strain ATCC 25205 / DSM 745 / LMG 13164 / NCIMB 1802)</name>
    <name type="common">Flectobacillus marinus</name>
    <dbReference type="NCBI Taxonomy" id="880070"/>
    <lineage>
        <taxon>Bacteria</taxon>
        <taxon>Pseudomonadati</taxon>
        <taxon>Bacteroidota</taxon>
        <taxon>Cytophagia</taxon>
        <taxon>Cytophagales</taxon>
        <taxon>Cyclobacteriaceae</taxon>
        <taxon>Cyclobacterium</taxon>
    </lineage>
</organism>
<dbReference type="GO" id="GO:0012505">
    <property type="term" value="C:endomembrane system"/>
    <property type="evidence" value="ECO:0007669"/>
    <property type="project" value="UniProtKB-SubCell"/>
</dbReference>
<evidence type="ECO:0000313" key="7">
    <source>
        <dbReference type="Proteomes" id="UP000001635"/>
    </source>
</evidence>
<evidence type="ECO:0000256" key="1">
    <source>
        <dbReference type="ARBA" id="ARBA00004127"/>
    </source>
</evidence>
<dbReference type="Gene3D" id="1.20.120.1630">
    <property type="match status" value="1"/>
</dbReference>
<feature type="transmembrane region" description="Helical" evidence="5">
    <location>
        <begin position="79"/>
        <end position="96"/>
    </location>
</feature>
<comment type="subcellular location">
    <subcellularLocation>
        <location evidence="1">Endomembrane system</location>
        <topology evidence="1">Multi-pass membrane protein</topology>
    </subcellularLocation>
</comment>
<dbReference type="InterPro" id="IPR007318">
    <property type="entry name" value="Phopholipid_MeTrfase"/>
</dbReference>
<sequence>MDIRNFMEYITLALGWIVFYVIHSLLANLNIKRKFKLWMGAYYIWYRLIYSTLATFLFLGLFVYAGSIAPDWVYWPSDSSTYFGYMLATLGTIIAVKSMKGISLGRFIGWHAHDDLNEKEQLILSGWYSHVRHPLYLALILIFLGYFLYVPNFASMIHLMALLLYLPLGVYYEEKKLVAIYGDAYIDYQRNVPPILPRFKK</sequence>
<feature type="transmembrane region" description="Helical" evidence="5">
    <location>
        <begin position="6"/>
        <end position="27"/>
    </location>
</feature>
<dbReference type="GO" id="GO:0032259">
    <property type="term" value="P:methylation"/>
    <property type="evidence" value="ECO:0007669"/>
    <property type="project" value="UniProtKB-KW"/>
</dbReference>
<feature type="transmembrane region" description="Helical" evidence="5">
    <location>
        <begin position="48"/>
        <end position="67"/>
    </location>
</feature>
<dbReference type="KEGG" id="cmr:Cycma_1728"/>
<keyword evidence="3 5" id="KW-1133">Transmembrane helix</keyword>
<dbReference type="AlphaFoldDB" id="G0IUU0"/>
<keyword evidence="7" id="KW-1185">Reference proteome</keyword>
<dbReference type="HOGENOM" id="CLU_084189_1_0_10"/>
<dbReference type="PANTHER" id="PTHR12714">
    <property type="entry name" value="PROTEIN-S ISOPRENYLCYSTEINE O-METHYLTRANSFERASE"/>
    <property type="match status" value="1"/>
</dbReference>
<dbReference type="Proteomes" id="UP000001635">
    <property type="component" value="Chromosome"/>
</dbReference>
<evidence type="ECO:0000256" key="2">
    <source>
        <dbReference type="ARBA" id="ARBA00022692"/>
    </source>
</evidence>
<proteinExistence type="predicted"/>
<keyword evidence="6" id="KW-0489">Methyltransferase</keyword>
<dbReference type="EMBL" id="CP002955">
    <property type="protein sequence ID" value="AEL25482.1"/>
    <property type="molecule type" value="Genomic_DNA"/>
</dbReference>
<name>G0IUU0_CYCMS</name>
<dbReference type="Pfam" id="PF04191">
    <property type="entry name" value="PEMT"/>
    <property type="match status" value="1"/>
</dbReference>
<reference evidence="7" key="1">
    <citation type="submission" date="2011-07" db="EMBL/GenBank/DDBJ databases">
        <title>The complete genome of Cyclobacterium marinum DSM 745.</title>
        <authorList>
            <person name="Lucas S."/>
            <person name="Han J."/>
            <person name="Lapidus A."/>
            <person name="Bruce D."/>
            <person name="Goodwin L."/>
            <person name="Pitluck S."/>
            <person name="Peters L."/>
            <person name="Kyrpides N."/>
            <person name="Mavromatis K."/>
            <person name="Ivanova N."/>
            <person name="Ovchinnikova G."/>
            <person name="Chertkov O."/>
            <person name="Detter J.C."/>
            <person name="Tapia R."/>
            <person name="Han C."/>
            <person name="Land M."/>
            <person name="Hauser L."/>
            <person name="Markowitz V."/>
            <person name="Cheng J.-F."/>
            <person name="Hugenholtz P."/>
            <person name="Woyke T."/>
            <person name="Wu D."/>
            <person name="Tindall B."/>
            <person name="Schuetze A."/>
            <person name="Brambilla E."/>
            <person name="Klenk H.-P."/>
            <person name="Eisen J.A."/>
        </authorList>
    </citation>
    <scope>NUCLEOTIDE SEQUENCE [LARGE SCALE GENOMIC DNA]</scope>
    <source>
        <strain evidence="7">ATCC 25205 / DSM 745 / LMG 13164 / NCIMB 1802</strain>
    </source>
</reference>
<dbReference type="RefSeq" id="WP_014019777.1">
    <property type="nucleotide sequence ID" value="NC_015914.1"/>
</dbReference>